<name>A0ABQ4CW83_9ACTN</name>
<evidence type="ECO:0000256" key="1">
    <source>
        <dbReference type="SAM" id="MobiDB-lite"/>
    </source>
</evidence>
<reference evidence="2 3" key="1">
    <citation type="submission" date="2021-01" db="EMBL/GenBank/DDBJ databases">
        <title>Whole genome shotgun sequence of Asanoa siamensis NBRC 107932.</title>
        <authorList>
            <person name="Komaki H."/>
            <person name="Tamura T."/>
        </authorList>
    </citation>
    <scope>NUCLEOTIDE SEQUENCE [LARGE SCALE GENOMIC DNA]</scope>
    <source>
        <strain evidence="2 3">NBRC 107932</strain>
    </source>
</reference>
<dbReference type="Proteomes" id="UP000604117">
    <property type="component" value="Unassembled WGS sequence"/>
</dbReference>
<sequence length="127" mass="13451">MNRTDALARLHDAAAMWSAGFDGPEPVVLAACDVLVSGDDGRALSMLAALPLRTLDDRDVEDLLEQALAEVGLPCFVPHSREAEQARRITNYEVKAASKNPKGVPGSVPPEAPEGAVHDGRGVVQEI</sequence>
<comment type="caution">
    <text evidence="2">The sequence shown here is derived from an EMBL/GenBank/DDBJ whole genome shotgun (WGS) entry which is preliminary data.</text>
</comment>
<organism evidence="2 3">
    <name type="scientific">Asanoa siamensis</name>
    <dbReference type="NCBI Taxonomy" id="926357"/>
    <lineage>
        <taxon>Bacteria</taxon>
        <taxon>Bacillati</taxon>
        <taxon>Actinomycetota</taxon>
        <taxon>Actinomycetes</taxon>
        <taxon>Micromonosporales</taxon>
        <taxon>Micromonosporaceae</taxon>
        <taxon>Asanoa</taxon>
    </lineage>
</organism>
<accession>A0ABQ4CW83</accession>
<proteinExistence type="predicted"/>
<dbReference type="EMBL" id="BONE01000044">
    <property type="protein sequence ID" value="GIF75520.1"/>
    <property type="molecule type" value="Genomic_DNA"/>
</dbReference>
<gene>
    <name evidence="2" type="ORF">Asi02nite_50380</name>
</gene>
<protein>
    <submittedName>
        <fullName evidence="2">Uncharacterized protein</fullName>
    </submittedName>
</protein>
<feature type="region of interest" description="Disordered" evidence="1">
    <location>
        <begin position="97"/>
        <end position="127"/>
    </location>
</feature>
<evidence type="ECO:0000313" key="2">
    <source>
        <dbReference type="EMBL" id="GIF75520.1"/>
    </source>
</evidence>
<keyword evidence="3" id="KW-1185">Reference proteome</keyword>
<evidence type="ECO:0000313" key="3">
    <source>
        <dbReference type="Proteomes" id="UP000604117"/>
    </source>
</evidence>
<dbReference type="RefSeq" id="WP_203716380.1">
    <property type="nucleotide sequence ID" value="NZ_BONE01000044.1"/>
</dbReference>